<protein>
    <submittedName>
        <fullName evidence="2">Uncharacterized protein</fullName>
    </submittedName>
</protein>
<evidence type="ECO:0000313" key="3">
    <source>
        <dbReference type="Proteomes" id="UP000186914"/>
    </source>
</evidence>
<feature type="region of interest" description="Disordered" evidence="1">
    <location>
        <begin position="1"/>
        <end position="21"/>
    </location>
</feature>
<dbReference type="EMBL" id="FTNO01000004">
    <property type="protein sequence ID" value="SIR73666.1"/>
    <property type="molecule type" value="Genomic_DNA"/>
</dbReference>
<name>A0A1N7DCW5_9EURY</name>
<sequence length="80" mass="8921">MLHKHPSNQIGREWAESSQRGRTPIEFGTLLSFEMEVLTPKQEASGLAPKVSHTLAPKQLTISVNSVSELLSFISQNYKL</sequence>
<proteinExistence type="predicted"/>
<evidence type="ECO:0000256" key="1">
    <source>
        <dbReference type="SAM" id="MobiDB-lite"/>
    </source>
</evidence>
<reference evidence="3" key="1">
    <citation type="submission" date="2017-01" db="EMBL/GenBank/DDBJ databases">
        <authorList>
            <person name="Varghese N."/>
            <person name="Submissions S."/>
        </authorList>
    </citation>
    <scope>NUCLEOTIDE SEQUENCE [LARGE SCALE GENOMIC DNA]</scope>
    <source>
        <strain evidence="3">CGMCC 1.7737</strain>
    </source>
</reference>
<accession>A0A1N7DCW5</accession>
<organism evidence="2 3">
    <name type="scientific">Haladaptatus litoreus</name>
    <dbReference type="NCBI Taxonomy" id="553468"/>
    <lineage>
        <taxon>Archaea</taxon>
        <taxon>Methanobacteriati</taxon>
        <taxon>Methanobacteriota</taxon>
        <taxon>Stenosarchaea group</taxon>
        <taxon>Halobacteria</taxon>
        <taxon>Halobacteriales</taxon>
        <taxon>Haladaptataceae</taxon>
        <taxon>Haladaptatus</taxon>
    </lineage>
</organism>
<dbReference type="Proteomes" id="UP000186914">
    <property type="component" value="Unassembled WGS sequence"/>
</dbReference>
<keyword evidence="3" id="KW-1185">Reference proteome</keyword>
<gene>
    <name evidence="2" type="ORF">SAMN05421858_3520</name>
</gene>
<evidence type="ECO:0000313" key="2">
    <source>
        <dbReference type="EMBL" id="SIR73666.1"/>
    </source>
</evidence>
<dbReference type="AlphaFoldDB" id="A0A1N7DCW5"/>